<dbReference type="InterPro" id="IPR047119">
    <property type="entry name" value="FOXN2/3-like"/>
</dbReference>
<feature type="DNA-binding region" description="Fork-head" evidence="6">
    <location>
        <begin position="247"/>
        <end position="334"/>
    </location>
</feature>
<evidence type="ECO:0000313" key="11">
    <source>
        <dbReference type="Proteomes" id="UP000618051"/>
    </source>
</evidence>
<reference evidence="10 11" key="2">
    <citation type="journal article" date="2021" name="J. Hered.">
        <title>Feather Gene Expression Elucidates the Developmental Basis of Plumage Iridescence in African Starlings.</title>
        <authorList>
            <person name="Rubenstein D.R."/>
            <person name="Corvelo A."/>
            <person name="MacManes M.D."/>
            <person name="Maia R."/>
            <person name="Narzisi G."/>
            <person name="Rousaki A."/>
            <person name="Vandenabeele P."/>
            <person name="Shawkey M.D."/>
            <person name="Solomon J."/>
        </authorList>
    </citation>
    <scope>NUCLEOTIDE SEQUENCE [LARGE SCALE GENOMIC DNA]</scope>
    <source>
        <strain evidence="10">SS15</strain>
    </source>
</reference>
<comment type="caution">
    <text evidence="9">The sequence shown here is derived from an EMBL/GenBank/DDBJ whole genome shotgun (WGS) entry which is preliminary data.</text>
</comment>
<feature type="compositionally biased region" description="Polar residues" evidence="7">
    <location>
        <begin position="419"/>
        <end position="437"/>
    </location>
</feature>
<dbReference type="EMBL" id="JADDUC020000003">
    <property type="protein sequence ID" value="KAI1240491.1"/>
    <property type="molecule type" value="Genomic_DNA"/>
</dbReference>
<dbReference type="InterPro" id="IPR018122">
    <property type="entry name" value="TF_fork_head_CS_1"/>
</dbReference>
<dbReference type="GO" id="GO:0003700">
    <property type="term" value="F:DNA-binding transcription factor activity"/>
    <property type="evidence" value="ECO:0007669"/>
    <property type="project" value="InterPro"/>
</dbReference>
<feature type="region of interest" description="Disordered" evidence="7">
    <location>
        <begin position="477"/>
        <end position="520"/>
    </location>
</feature>
<dbReference type="PRINTS" id="PR00053">
    <property type="entry name" value="FORKHEAD"/>
</dbReference>
<dbReference type="InterPro" id="IPR001766">
    <property type="entry name" value="Fork_head_dom"/>
</dbReference>
<dbReference type="PROSITE" id="PS50039">
    <property type="entry name" value="FORK_HEAD_3"/>
    <property type="match status" value="1"/>
</dbReference>
<evidence type="ECO:0000256" key="3">
    <source>
        <dbReference type="ARBA" id="ARBA00023125"/>
    </source>
</evidence>
<feature type="compositionally biased region" description="Basic and acidic residues" evidence="7">
    <location>
        <begin position="477"/>
        <end position="491"/>
    </location>
</feature>
<keyword evidence="11" id="KW-1185">Reference proteome</keyword>
<protein>
    <recommendedName>
        <fullName evidence="8">Fork-head domain-containing protein</fullName>
    </recommendedName>
</protein>
<dbReference type="InterPro" id="IPR036390">
    <property type="entry name" value="WH_DNA-bd_sf"/>
</dbReference>
<dbReference type="PROSITE" id="PS00657">
    <property type="entry name" value="FORK_HEAD_1"/>
    <property type="match status" value="1"/>
</dbReference>
<keyword evidence="2" id="KW-0805">Transcription regulation</keyword>
<keyword evidence="3 6" id="KW-0238">DNA-binding</keyword>
<dbReference type="PANTHER" id="PTHR13962:SF19">
    <property type="entry name" value="FORKHEAD BOX PROTEIN N2"/>
    <property type="match status" value="1"/>
</dbReference>
<evidence type="ECO:0000256" key="6">
    <source>
        <dbReference type="PROSITE-ProRule" id="PRU00089"/>
    </source>
</evidence>
<feature type="compositionally biased region" description="Acidic residues" evidence="7">
    <location>
        <begin position="492"/>
        <end position="502"/>
    </location>
</feature>
<keyword evidence="4" id="KW-0804">Transcription</keyword>
<evidence type="ECO:0000313" key="9">
    <source>
        <dbReference type="EMBL" id="KAG0114844.1"/>
    </source>
</evidence>
<dbReference type="PANTHER" id="PTHR13962">
    <property type="entry name" value="FORKHEAD BOX PROTEIN N3-LIKE PROTEIN-RELATED"/>
    <property type="match status" value="1"/>
</dbReference>
<dbReference type="EMBL" id="JADDUC010000260">
    <property type="protein sequence ID" value="KAG0114844.1"/>
    <property type="molecule type" value="Genomic_DNA"/>
</dbReference>
<dbReference type="PROSITE" id="PS00658">
    <property type="entry name" value="FORK_HEAD_2"/>
    <property type="match status" value="1"/>
</dbReference>
<evidence type="ECO:0000256" key="4">
    <source>
        <dbReference type="ARBA" id="ARBA00023163"/>
    </source>
</evidence>
<reference evidence="10" key="3">
    <citation type="submission" date="2022-01" db="EMBL/GenBank/DDBJ databases">
        <authorList>
            <person name="Rubenstein D.R."/>
        </authorList>
    </citation>
    <scope>NUCLEOTIDE SEQUENCE</scope>
    <source>
        <strain evidence="10">SS15</strain>
        <tissue evidence="10">Liver</tissue>
    </source>
</reference>
<dbReference type="SUPFAM" id="SSF46785">
    <property type="entry name" value="Winged helix' DNA-binding domain"/>
    <property type="match status" value="1"/>
</dbReference>
<name>A0A835TS79_9PASS</name>
<comment type="subcellular location">
    <subcellularLocation>
        <location evidence="1 6">Nucleus</location>
    </subcellularLocation>
</comment>
<dbReference type="GO" id="GO:0000987">
    <property type="term" value="F:cis-regulatory region sequence-specific DNA binding"/>
    <property type="evidence" value="ECO:0007669"/>
    <property type="project" value="TreeGrafter"/>
</dbReference>
<dbReference type="SMART" id="SM00339">
    <property type="entry name" value="FH"/>
    <property type="match status" value="1"/>
</dbReference>
<dbReference type="Proteomes" id="UP000618051">
    <property type="component" value="Unassembled WGS sequence"/>
</dbReference>
<evidence type="ECO:0000256" key="2">
    <source>
        <dbReference type="ARBA" id="ARBA00023015"/>
    </source>
</evidence>
<dbReference type="OrthoDB" id="5954824at2759"/>
<keyword evidence="5 6" id="KW-0539">Nucleus</keyword>
<dbReference type="Gene3D" id="1.10.10.10">
    <property type="entry name" value="Winged helix-like DNA-binding domain superfamily/Winged helix DNA-binding domain"/>
    <property type="match status" value="1"/>
</dbReference>
<dbReference type="InterPro" id="IPR036388">
    <property type="entry name" value="WH-like_DNA-bd_sf"/>
</dbReference>
<evidence type="ECO:0000256" key="5">
    <source>
        <dbReference type="ARBA" id="ARBA00023242"/>
    </source>
</evidence>
<gene>
    <name evidence="10" type="ORF">IHE44_0008915</name>
    <name evidence="9" type="ORF">IHE44_007110</name>
</gene>
<feature type="domain" description="Fork-head" evidence="8">
    <location>
        <begin position="247"/>
        <end position="334"/>
    </location>
</feature>
<evidence type="ECO:0000256" key="1">
    <source>
        <dbReference type="ARBA" id="ARBA00004123"/>
    </source>
</evidence>
<evidence type="ECO:0000259" key="8">
    <source>
        <dbReference type="PROSITE" id="PS50039"/>
    </source>
</evidence>
<reference evidence="9" key="1">
    <citation type="submission" date="2020-10" db="EMBL/GenBank/DDBJ databases">
        <title>Feather gene expression reveals the developmental basis of iridescence in African starlings.</title>
        <authorList>
            <person name="Rubenstein D.R."/>
        </authorList>
    </citation>
    <scope>NUCLEOTIDE SEQUENCE</scope>
    <source>
        <strain evidence="9">SS15</strain>
        <tissue evidence="9">Liver</tissue>
    </source>
</reference>
<evidence type="ECO:0000256" key="7">
    <source>
        <dbReference type="SAM" id="MobiDB-lite"/>
    </source>
</evidence>
<dbReference type="GO" id="GO:0005634">
    <property type="term" value="C:nucleus"/>
    <property type="evidence" value="ECO:0007669"/>
    <property type="project" value="UniProtKB-SubCell"/>
</dbReference>
<dbReference type="InterPro" id="IPR030456">
    <property type="entry name" value="TF_fork_head_CS_2"/>
</dbReference>
<organism evidence="9">
    <name type="scientific">Lamprotornis superbus</name>
    <dbReference type="NCBI Taxonomy" id="245042"/>
    <lineage>
        <taxon>Eukaryota</taxon>
        <taxon>Metazoa</taxon>
        <taxon>Chordata</taxon>
        <taxon>Craniata</taxon>
        <taxon>Vertebrata</taxon>
        <taxon>Euteleostomi</taxon>
        <taxon>Archelosauria</taxon>
        <taxon>Archosauria</taxon>
        <taxon>Dinosauria</taxon>
        <taxon>Saurischia</taxon>
        <taxon>Theropoda</taxon>
        <taxon>Coelurosauria</taxon>
        <taxon>Aves</taxon>
        <taxon>Neognathae</taxon>
        <taxon>Neoaves</taxon>
        <taxon>Telluraves</taxon>
        <taxon>Australaves</taxon>
        <taxon>Passeriformes</taxon>
        <taxon>Sturnidae</taxon>
        <taxon>Lamprotornis</taxon>
    </lineage>
</organism>
<evidence type="ECO:0000313" key="10">
    <source>
        <dbReference type="EMBL" id="KAI1240491.1"/>
    </source>
</evidence>
<proteinExistence type="predicted"/>
<dbReference type="AlphaFoldDB" id="A0A835TS79"/>
<feature type="region of interest" description="Disordered" evidence="7">
    <location>
        <begin position="400"/>
        <end position="451"/>
    </location>
</feature>
<sequence>MLCQLTFPKLCRRCAHKLSSAAVHGFENVTGSIKLTTAGIITHPYSSAHSVFVSSLRREITVGRLQVFPLLAEVTKLLGWSCRNKKVYLVVEKVVLTWGTDAVQVPKGHLSSDAMFSESKRGGTLIPAMLLSLEEVLIVTGMTPDKKAETPGAEKAAGLRQCHGVGSLPDAGDAGKPKATVVDRDSADDELTNLNWLHESTNLLTNFSLGSEGLPIVSPLYDIEGDSVPSFSPSCYQNPEKKSSTSKPPYSFSLLIYMAIEQSPNKSLPVKEIYSWILDRFPYFATAPTGWKNSVRHNLSLNKCFRKVEKSHGKVNGKGSLWCVDPKYKPNLVQALKKQPFSSALAFYTPPASPPRSSSPHYLTSVLQQNHGRSLKESDIDAATAMMLLNTSIQQGMLDCEKPQPLKTPKKRSYGSAFNPPSSINLQENDSTATSIDPSEDHNYSASSLGSQRCASRSSVSSLSSLDEVYEFISKTSHDGSDGSEGFHSEVDTDGDYEDDPLGDSGYASQPCVDTSEESQPSKKVLEELCQEIDEELKEAAGSLLHLAGIQTDTFVQMHTVDHIYISAGLICGVRVRGLEAVREIQAPALTPTASYEK</sequence>
<dbReference type="Pfam" id="PF00250">
    <property type="entry name" value="Forkhead"/>
    <property type="match status" value="1"/>
</dbReference>
<accession>A0A835TS79</accession>